<evidence type="ECO:0000256" key="1">
    <source>
        <dbReference type="ARBA" id="ARBA00006654"/>
    </source>
</evidence>
<dbReference type="EMBL" id="CP002530">
    <property type="protein sequence ID" value="ADY37541.1"/>
    <property type="molecule type" value="Genomic_DNA"/>
</dbReference>
<dbReference type="SUPFAM" id="SSF56300">
    <property type="entry name" value="Metallo-dependent phosphatases"/>
    <property type="match status" value="1"/>
</dbReference>
<feature type="chain" id="PRO_5003254807" evidence="2">
    <location>
        <begin position="19"/>
        <end position="280"/>
    </location>
</feature>
<reference evidence="4 5" key="1">
    <citation type="journal article" date="2011" name="Stand. Genomic Sci.">
        <title>Complete genome sequence of Bacteroides salanitronis type strain (BL78).</title>
        <authorList>
            <person name="Gronow S."/>
            <person name="Held B."/>
            <person name="Lucas S."/>
            <person name="Lapidus A."/>
            <person name="Del Rio T.G."/>
            <person name="Nolan M."/>
            <person name="Tice H."/>
            <person name="Deshpande S."/>
            <person name="Cheng J.F."/>
            <person name="Pitluck S."/>
            <person name="Liolios K."/>
            <person name="Pagani I."/>
            <person name="Ivanova N."/>
            <person name="Mavromatis K."/>
            <person name="Pati A."/>
            <person name="Tapia R."/>
            <person name="Han C."/>
            <person name="Goodwin L."/>
            <person name="Chen A."/>
            <person name="Palaniappan K."/>
            <person name="Land M."/>
            <person name="Hauser L."/>
            <person name="Chang Y.J."/>
            <person name="Jeffries C.D."/>
            <person name="Brambilla E.M."/>
            <person name="Rohde M."/>
            <person name="Goker M."/>
            <person name="Detter J.C."/>
            <person name="Woyke T."/>
            <person name="Bristow J."/>
            <person name="Markowitz V."/>
            <person name="Hugenholtz P."/>
            <person name="Kyrpides N.C."/>
            <person name="Klenk H.P."/>
            <person name="Eisen J.A."/>
        </authorList>
    </citation>
    <scope>NUCLEOTIDE SEQUENCE [LARGE SCALE GENOMIC DNA]</scope>
    <source>
        <strain evidence="4 5">DSM 18170</strain>
    </source>
</reference>
<dbReference type="GO" id="GO:0000166">
    <property type="term" value="F:nucleotide binding"/>
    <property type="evidence" value="ECO:0007669"/>
    <property type="project" value="InterPro"/>
</dbReference>
<protein>
    <submittedName>
        <fullName evidence="4">5'-nucleotidase</fullName>
        <ecNumber evidence="4">3.1.3.5</ecNumber>
    </submittedName>
</protein>
<dbReference type="eggNOG" id="COG0737">
    <property type="taxonomic scope" value="Bacteria"/>
</dbReference>
<evidence type="ECO:0000313" key="5">
    <source>
        <dbReference type="Proteomes" id="UP000007486"/>
    </source>
</evidence>
<proteinExistence type="inferred from homology"/>
<feature type="signal peptide" evidence="2">
    <location>
        <begin position="1"/>
        <end position="18"/>
    </location>
</feature>
<feature type="domain" description="Calcineurin-like phosphoesterase" evidence="3">
    <location>
        <begin position="28"/>
        <end position="242"/>
    </location>
</feature>
<gene>
    <name evidence="4" type="ordered locus">Bacsa_3012</name>
</gene>
<dbReference type="KEGG" id="bsa:Bacsa_3012"/>
<keyword evidence="2" id="KW-0732">Signal</keyword>
<dbReference type="AlphaFoldDB" id="F0R2K3"/>
<keyword evidence="5" id="KW-1185">Reference proteome</keyword>
<dbReference type="PANTHER" id="PTHR11575:SF24">
    <property type="entry name" value="5'-NUCLEOTIDASE"/>
    <property type="match status" value="1"/>
</dbReference>
<dbReference type="PROSITE" id="PS00786">
    <property type="entry name" value="5_NUCLEOTIDASE_2"/>
    <property type="match status" value="1"/>
</dbReference>
<accession>F0R2K3</accession>
<dbReference type="PANTHER" id="PTHR11575">
    <property type="entry name" value="5'-NUCLEOTIDASE-RELATED"/>
    <property type="match status" value="1"/>
</dbReference>
<evidence type="ECO:0000313" key="4">
    <source>
        <dbReference type="EMBL" id="ADY37541.1"/>
    </source>
</evidence>
<dbReference type="InterPro" id="IPR004843">
    <property type="entry name" value="Calcineurin-like_PHP"/>
</dbReference>
<dbReference type="CDD" id="cd00845">
    <property type="entry name" value="MPP_UshA_N_like"/>
    <property type="match status" value="1"/>
</dbReference>
<dbReference type="InterPro" id="IPR006146">
    <property type="entry name" value="5'-Nucleotdase_CS"/>
</dbReference>
<organism evidence="4 5">
    <name type="scientific">Phocaeicola salanitronis (strain DSM 18170 / JCM 13657 / CCUG 60908 / BL78)</name>
    <name type="common">Bacteroides salanitronis</name>
    <dbReference type="NCBI Taxonomy" id="667015"/>
    <lineage>
        <taxon>Bacteria</taxon>
        <taxon>Pseudomonadati</taxon>
        <taxon>Bacteroidota</taxon>
        <taxon>Bacteroidia</taxon>
        <taxon>Bacteroidales</taxon>
        <taxon>Bacteroidaceae</taxon>
        <taxon>Phocaeicola</taxon>
    </lineage>
</organism>
<dbReference type="OrthoDB" id="9775118at2"/>
<dbReference type="Pfam" id="PF00149">
    <property type="entry name" value="Metallophos"/>
    <property type="match status" value="1"/>
</dbReference>
<dbReference type="STRING" id="667015.Bacsa_3012"/>
<dbReference type="HOGENOM" id="CLU_005854_0_1_10"/>
<comment type="similarity">
    <text evidence="1">Belongs to the 5'-nucleotidase family.</text>
</comment>
<dbReference type="InterPro" id="IPR029052">
    <property type="entry name" value="Metallo-depent_PP-like"/>
</dbReference>
<dbReference type="PRINTS" id="PR01607">
    <property type="entry name" value="APYRASEFAMLY"/>
</dbReference>
<evidence type="ECO:0000256" key="2">
    <source>
        <dbReference type="SAM" id="SignalP"/>
    </source>
</evidence>
<dbReference type="GO" id="GO:0008253">
    <property type="term" value="F:5'-nucleotidase activity"/>
    <property type="evidence" value="ECO:0007669"/>
    <property type="project" value="UniProtKB-EC"/>
</dbReference>
<keyword evidence="4" id="KW-0378">Hydrolase</keyword>
<dbReference type="RefSeq" id="WP_013618914.1">
    <property type="nucleotide sequence ID" value="NC_015164.1"/>
</dbReference>
<dbReference type="Proteomes" id="UP000007486">
    <property type="component" value="Chromosome"/>
</dbReference>
<name>F0R2K3_PHOSB</name>
<sequence>MRRICFILWACLFSGVIAAQSTKELYLFHTNDMHSRIEPFSEEYQDTLLAGKAGMVRRATFVRQQRELHPDLLLFDCGDFSQGTPYYNIFKGEVEIRLMNEMHYDAGTIGNHEFDFGLDNLARLCKLAEFPIVCANYDVTGTVLEDLVKEYILLERDGVKIGVFGLGAQLEGLVAKESYGDVKFEDPVSEAQRIADLLKAQEKCDLVICLSHLGWKGEPYSDVELIENTRNIDVVLGGHSHSFFEEPVYYRNLDGEEIPLQQMGKHAAFVGKMVLRMTKD</sequence>
<dbReference type="GO" id="GO:0046872">
    <property type="term" value="F:metal ion binding"/>
    <property type="evidence" value="ECO:0007669"/>
    <property type="project" value="InterPro"/>
</dbReference>
<dbReference type="Gene3D" id="3.60.21.10">
    <property type="match status" value="1"/>
</dbReference>
<evidence type="ECO:0000259" key="3">
    <source>
        <dbReference type="Pfam" id="PF00149"/>
    </source>
</evidence>
<dbReference type="GO" id="GO:0009166">
    <property type="term" value="P:nucleotide catabolic process"/>
    <property type="evidence" value="ECO:0007669"/>
    <property type="project" value="InterPro"/>
</dbReference>
<dbReference type="InterPro" id="IPR006179">
    <property type="entry name" value="5_nucleotidase/apyrase"/>
</dbReference>
<dbReference type="EC" id="3.1.3.5" evidence="4"/>